<keyword evidence="1" id="KW-0812">Transmembrane</keyword>
<gene>
    <name evidence="3" type="ORF">F8O05_13115</name>
</gene>
<evidence type="ECO:0000259" key="2">
    <source>
        <dbReference type="Pfam" id="PF13559"/>
    </source>
</evidence>
<evidence type="ECO:0000313" key="3">
    <source>
        <dbReference type="EMBL" id="KAB1641167.1"/>
    </source>
</evidence>
<accession>A0A7J5B7V9</accession>
<keyword evidence="1" id="KW-1133">Transmembrane helix</keyword>
<reference evidence="3 4" key="1">
    <citation type="submission" date="2019-09" db="EMBL/GenBank/DDBJ databases">
        <title>Phylogeny of genus Pseudoclavibacter and closely related genus.</title>
        <authorList>
            <person name="Li Y."/>
        </authorList>
    </citation>
    <scope>NUCLEOTIDE SEQUENCE [LARGE SCALE GENOMIC DNA]</scope>
    <source>
        <strain evidence="3 4">KCTC 13959</strain>
    </source>
</reference>
<sequence length="235" mass="25870">MSLQLVIFGRLGQGIPVLRANEPPLEPDEDTARNWLIEELAKPEYQNAKPNPIDVFFNKLWDWIASLFTVDGSGAFGINPVWIFVILGIVAVVIVVAIFGRPKAIARRRAANQSVFLEDDNRSVTELRAAADAAARAEDWALATTERFRAISRSLSDRTLISMRPGTTAQGVAQAAATPFPDELRALRQAANAFDAVRYLERGANADTYASVRDLDLRIETARPATLIPVETVVR</sequence>
<evidence type="ECO:0000256" key="1">
    <source>
        <dbReference type="SAM" id="Phobius"/>
    </source>
</evidence>
<organism evidence="3 4">
    <name type="scientific">Gulosibacter chungangensis</name>
    <dbReference type="NCBI Taxonomy" id="979746"/>
    <lineage>
        <taxon>Bacteria</taxon>
        <taxon>Bacillati</taxon>
        <taxon>Actinomycetota</taxon>
        <taxon>Actinomycetes</taxon>
        <taxon>Micrococcales</taxon>
        <taxon>Microbacteriaceae</taxon>
        <taxon>Gulosibacter</taxon>
    </lineage>
</organism>
<keyword evidence="4" id="KW-1185">Reference proteome</keyword>
<feature type="transmembrane region" description="Helical" evidence="1">
    <location>
        <begin position="81"/>
        <end position="99"/>
    </location>
</feature>
<dbReference type="OrthoDB" id="3389322at2"/>
<dbReference type="RefSeq" id="WP_158053204.1">
    <property type="nucleotide sequence ID" value="NZ_WBKB01000010.1"/>
</dbReference>
<dbReference type="Proteomes" id="UP000433493">
    <property type="component" value="Unassembled WGS sequence"/>
</dbReference>
<dbReference type="EMBL" id="WBKB01000010">
    <property type="protein sequence ID" value="KAB1641167.1"/>
    <property type="molecule type" value="Genomic_DNA"/>
</dbReference>
<proteinExistence type="predicted"/>
<keyword evidence="1" id="KW-0472">Membrane</keyword>
<name>A0A7J5B7V9_9MICO</name>
<dbReference type="InterPro" id="IPR025403">
    <property type="entry name" value="TgpA-like_C"/>
</dbReference>
<dbReference type="Pfam" id="PF13559">
    <property type="entry name" value="DUF4129"/>
    <property type="match status" value="1"/>
</dbReference>
<feature type="domain" description="Protein-glutamine gamma-glutamyltransferase-like C-terminal" evidence="2">
    <location>
        <begin position="147"/>
        <end position="215"/>
    </location>
</feature>
<protein>
    <submittedName>
        <fullName evidence="3">DUF4129 domain-containing protein</fullName>
    </submittedName>
</protein>
<dbReference type="AlphaFoldDB" id="A0A7J5B7V9"/>
<evidence type="ECO:0000313" key="4">
    <source>
        <dbReference type="Proteomes" id="UP000433493"/>
    </source>
</evidence>
<comment type="caution">
    <text evidence="3">The sequence shown here is derived from an EMBL/GenBank/DDBJ whole genome shotgun (WGS) entry which is preliminary data.</text>
</comment>